<feature type="compositionally biased region" description="Polar residues" evidence="7">
    <location>
        <begin position="2963"/>
        <end position="2979"/>
    </location>
</feature>
<feature type="compositionally biased region" description="Low complexity" evidence="7">
    <location>
        <begin position="767"/>
        <end position="779"/>
    </location>
</feature>
<feature type="compositionally biased region" description="Basic and acidic residues" evidence="7">
    <location>
        <begin position="2670"/>
        <end position="2683"/>
    </location>
</feature>
<evidence type="ECO:0000256" key="7">
    <source>
        <dbReference type="SAM" id="MobiDB-lite"/>
    </source>
</evidence>
<comment type="similarity">
    <text evidence="6">Belongs to the DEAD box helicase family.</text>
</comment>
<name>A0A1X6PA54_PORUM</name>
<dbReference type="GO" id="GO:0016887">
    <property type="term" value="F:ATP hydrolysis activity"/>
    <property type="evidence" value="ECO:0007669"/>
    <property type="project" value="RHEA"/>
</dbReference>
<dbReference type="InterPro" id="IPR014001">
    <property type="entry name" value="Helicase_ATP-bd"/>
</dbReference>
<evidence type="ECO:0000256" key="5">
    <source>
        <dbReference type="ARBA" id="ARBA00022884"/>
    </source>
</evidence>
<feature type="compositionally biased region" description="Pro residues" evidence="7">
    <location>
        <begin position="2756"/>
        <end position="2772"/>
    </location>
</feature>
<dbReference type="CDD" id="cd18787">
    <property type="entry name" value="SF2_C_DEAD"/>
    <property type="match status" value="1"/>
</dbReference>
<dbReference type="EMBL" id="KV918828">
    <property type="protein sequence ID" value="OSX77789.1"/>
    <property type="molecule type" value="Genomic_DNA"/>
</dbReference>
<organism evidence="10 11">
    <name type="scientific">Porphyra umbilicalis</name>
    <name type="common">Purple laver</name>
    <name type="synonym">Red alga</name>
    <dbReference type="NCBI Taxonomy" id="2786"/>
    <lineage>
        <taxon>Eukaryota</taxon>
        <taxon>Rhodophyta</taxon>
        <taxon>Bangiophyceae</taxon>
        <taxon>Bangiales</taxon>
        <taxon>Bangiaceae</taxon>
        <taxon>Porphyra</taxon>
    </lineage>
</organism>
<dbReference type="InterPro" id="IPR000629">
    <property type="entry name" value="RNA-helicase_DEAD-box_CS"/>
</dbReference>
<feature type="domain" description="Helicase C-terminal" evidence="9">
    <location>
        <begin position="2267"/>
        <end position="2440"/>
    </location>
</feature>
<feature type="region of interest" description="Disordered" evidence="7">
    <location>
        <begin position="2048"/>
        <end position="2069"/>
    </location>
</feature>
<evidence type="ECO:0000259" key="9">
    <source>
        <dbReference type="PROSITE" id="PS51194"/>
    </source>
</evidence>
<keyword evidence="1 6" id="KW-0547">Nucleotide-binding</keyword>
<evidence type="ECO:0000256" key="6">
    <source>
        <dbReference type="RuleBase" id="RU365068"/>
    </source>
</evidence>
<comment type="domain">
    <text evidence="6">The Q motif is unique to and characteristic of the DEAD box family of RNA helicases and controls ATP binding and hydrolysis.</text>
</comment>
<feature type="compositionally biased region" description="Low complexity" evidence="7">
    <location>
        <begin position="1134"/>
        <end position="1148"/>
    </location>
</feature>
<proteinExistence type="inferred from homology"/>
<feature type="compositionally biased region" description="Basic residues" evidence="7">
    <location>
        <begin position="1737"/>
        <end position="1753"/>
    </location>
</feature>
<feature type="compositionally biased region" description="Pro residues" evidence="7">
    <location>
        <begin position="580"/>
        <end position="591"/>
    </location>
</feature>
<evidence type="ECO:0000256" key="4">
    <source>
        <dbReference type="ARBA" id="ARBA00022840"/>
    </source>
</evidence>
<dbReference type="Pfam" id="PF00271">
    <property type="entry name" value="Helicase_C"/>
    <property type="match status" value="1"/>
</dbReference>
<feature type="region of interest" description="Disordered" evidence="7">
    <location>
        <begin position="225"/>
        <end position="260"/>
    </location>
</feature>
<keyword evidence="3 6" id="KW-0347">Helicase</keyword>
<evidence type="ECO:0000259" key="8">
    <source>
        <dbReference type="PROSITE" id="PS51192"/>
    </source>
</evidence>
<comment type="catalytic activity">
    <reaction evidence="6">
        <text>ATP + H2O = ADP + phosphate + H(+)</text>
        <dbReference type="Rhea" id="RHEA:13065"/>
        <dbReference type="ChEBI" id="CHEBI:15377"/>
        <dbReference type="ChEBI" id="CHEBI:15378"/>
        <dbReference type="ChEBI" id="CHEBI:30616"/>
        <dbReference type="ChEBI" id="CHEBI:43474"/>
        <dbReference type="ChEBI" id="CHEBI:456216"/>
        <dbReference type="EC" id="3.6.4.13"/>
    </reaction>
</comment>
<dbReference type="EC" id="3.6.4.13" evidence="6"/>
<dbReference type="GO" id="GO:0003724">
    <property type="term" value="F:RNA helicase activity"/>
    <property type="evidence" value="ECO:0007669"/>
    <property type="project" value="UniProtKB-EC"/>
</dbReference>
<feature type="region of interest" description="Disordered" evidence="7">
    <location>
        <begin position="1290"/>
        <end position="1311"/>
    </location>
</feature>
<evidence type="ECO:0000313" key="10">
    <source>
        <dbReference type="EMBL" id="OSX77789.1"/>
    </source>
</evidence>
<feature type="region of interest" description="Disordered" evidence="7">
    <location>
        <begin position="2657"/>
        <end position="2738"/>
    </location>
</feature>
<keyword evidence="2 6" id="KW-0378">Hydrolase</keyword>
<dbReference type="PROSITE" id="PS00039">
    <property type="entry name" value="DEAD_ATP_HELICASE"/>
    <property type="match status" value="1"/>
</dbReference>
<dbReference type="Pfam" id="PF13959">
    <property type="entry name" value="CTE_SPB4"/>
    <property type="match status" value="1"/>
</dbReference>
<feature type="region of interest" description="Disordered" evidence="7">
    <location>
        <begin position="2838"/>
        <end position="2900"/>
    </location>
</feature>
<dbReference type="SMART" id="SM00487">
    <property type="entry name" value="DEXDc"/>
    <property type="match status" value="1"/>
</dbReference>
<keyword evidence="11" id="KW-1185">Reference proteome</keyword>
<feature type="compositionally biased region" description="Low complexity" evidence="7">
    <location>
        <begin position="2917"/>
        <end position="2940"/>
    </location>
</feature>
<feature type="compositionally biased region" description="Low complexity" evidence="7">
    <location>
        <begin position="459"/>
        <end position="516"/>
    </location>
</feature>
<evidence type="ECO:0000256" key="2">
    <source>
        <dbReference type="ARBA" id="ARBA00022801"/>
    </source>
</evidence>
<accession>A0A1X6PA54</accession>
<dbReference type="Gene3D" id="3.40.50.300">
    <property type="entry name" value="P-loop containing nucleotide triphosphate hydrolases"/>
    <property type="match status" value="3"/>
</dbReference>
<feature type="region of interest" description="Disordered" evidence="7">
    <location>
        <begin position="1052"/>
        <end position="1080"/>
    </location>
</feature>
<gene>
    <name evidence="10" type="ORF">BU14_0134s0011</name>
</gene>
<dbReference type="SMART" id="SM01178">
    <property type="entry name" value="DUF4217"/>
    <property type="match status" value="1"/>
</dbReference>
<dbReference type="GO" id="GO:0003723">
    <property type="term" value="F:RNA binding"/>
    <property type="evidence" value="ECO:0007669"/>
    <property type="project" value="UniProtKB-UniRule"/>
</dbReference>
<keyword evidence="4 6" id="KW-0067">ATP-binding</keyword>
<dbReference type="InterPro" id="IPR001650">
    <property type="entry name" value="Helicase_C-like"/>
</dbReference>
<feature type="compositionally biased region" description="Basic and acidic residues" evidence="7">
    <location>
        <begin position="1797"/>
        <end position="1808"/>
    </location>
</feature>
<feature type="compositionally biased region" description="Gly residues" evidence="7">
    <location>
        <begin position="913"/>
        <end position="936"/>
    </location>
</feature>
<feature type="region of interest" description="Disordered" evidence="7">
    <location>
        <begin position="1206"/>
        <end position="1246"/>
    </location>
</feature>
<feature type="region of interest" description="Disordered" evidence="7">
    <location>
        <begin position="347"/>
        <end position="371"/>
    </location>
</feature>
<feature type="region of interest" description="Disordered" evidence="7">
    <location>
        <begin position="409"/>
        <end position="717"/>
    </location>
</feature>
<evidence type="ECO:0000313" key="11">
    <source>
        <dbReference type="Proteomes" id="UP000218209"/>
    </source>
</evidence>
<feature type="region of interest" description="Disordered" evidence="7">
    <location>
        <begin position="748"/>
        <end position="812"/>
    </location>
</feature>
<feature type="region of interest" description="Disordered" evidence="7">
    <location>
        <begin position="292"/>
        <end position="330"/>
    </location>
</feature>
<evidence type="ECO:0000256" key="1">
    <source>
        <dbReference type="ARBA" id="ARBA00022741"/>
    </source>
</evidence>
<feature type="compositionally biased region" description="Gly residues" evidence="7">
    <location>
        <begin position="1758"/>
        <end position="1767"/>
    </location>
</feature>
<feature type="compositionally biased region" description="Low complexity" evidence="7">
    <location>
        <begin position="549"/>
        <end position="562"/>
    </location>
</feature>
<feature type="compositionally biased region" description="Low complexity" evidence="7">
    <location>
        <begin position="1499"/>
        <end position="1509"/>
    </location>
</feature>
<dbReference type="OrthoDB" id="7396459at2759"/>
<evidence type="ECO:0000256" key="3">
    <source>
        <dbReference type="ARBA" id="ARBA00022806"/>
    </source>
</evidence>
<feature type="region of interest" description="Disordered" evidence="7">
    <location>
        <begin position="1951"/>
        <end position="1971"/>
    </location>
</feature>
<dbReference type="Pfam" id="PF00270">
    <property type="entry name" value="DEAD"/>
    <property type="match status" value="2"/>
</dbReference>
<feature type="compositionally biased region" description="Gly residues" evidence="7">
    <location>
        <begin position="1290"/>
        <end position="1304"/>
    </location>
</feature>
<dbReference type="GO" id="GO:0005524">
    <property type="term" value="F:ATP binding"/>
    <property type="evidence" value="ECO:0007669"/>
    <property type="project" value="UniProtKB-UniRule"/>
</dbReference>
<feature type="compositionally biased region" description="Low complexity" evidence="7">
    <location>
        <begin position="2880"/>
        <end position="2900"/>
    </location>
</feature>
<reference evidence="10 11" key="1">
    <citation type="submission" date="2017-03" db="EMBL/GenBank/DDBJ databases">
        <title>WGS assembly of Porphyra umbilicalis.</title>
        <authorList>
            <person name="Brawley S.H."/>
            <person name="Blouin N.A."/>
            <person name="Ficko-Blean E."/>
            <person name="Wheeler G.L."/>
            <person name="Lohr M."/>
            <person name="Goodson H.V."/>
            <person name="Jenkins J.W."/>
            <person name="Blaby-Haas C.E."/>
            <person name="Helliwell K.E."/>
            <person name="Chan C."/>
            <person name="Marriage T."/>
            <person name="Bhattacharya D."/>
            <person name="Klein A.S."/>
            <person name="Badis Y."/>
            <person name="Brodie J."/>
            <person name="Cao Y."/>
            <person name="Collen J."/>
            <person name="Dittami S.M."/>
            <person name="Gachon C.M."/>
            <person name="Green B.R."/>
            <person name="Karpowicz S."/>
            <person name="Kim J.W."/>
            <person name="Kudahl U."/>
            <person name="Lin S."/>
            <person name="Michel G."/>
            <person name="Mittag M."/>
            <person name="Olson B.J."/>
            <person name="Pangilinan J."/>
            <person name="Peng Y."/>
            <person name="Qiu H."/>
            <person name="Shu S."/>
            <person name="Singer J.T."/>
            <person name="Smith A.G."/>
            <person name="Sprecher B.N."/>
            <person name="Wagner V."/>
            <person name="Wang W."/>
            <person name="Wang Z.-Y."/>
            <person name="Yan J."/>
            <person name="Yarish C."/>
            <person name="Zoeuner-Riek S."/>
            <person name="Zhuang Y."/>
            <person name="Zou Y."/>
            <person name="Lindquist E.A."/>
            <person name="Grimwood J."/>
            <person name="Barry K."/>
            <person name="Rokhsar D.S."/>
            <person name="Schmutz J."/>
            <person name="Stiller J.W."/>
            <person name="Grossman A.R."/>
            <person name="Prochnik S.E."/>
        </authorList>
    </citation>
    <scope>NUCLEOTIDE SEQUENCE [LARGE SCALE GENOMIC DNA]</scope>
    <source>
        <strain evidence="10">4086291</strain>
    </source>
</reference>
<dbReference type="PROSITE" id="PS51192">
    <property type="entry name" value="HELICASE_ATP_BIND_1"/>
    <property type="match status" value="1"/>
</dbReference>
<feature type="region of interest" description="Disordered" evidence="7">
    <location>
        <begin position="2544"/>
        <end position="2581"/>
    </location>
</feature>
<feature type="region of interest" description="Disordered" evidence="7">
    <location>
        <begin position="1342"/>
        <end position="1376"/>
    </location>
</feature>
<feature type="compositionally biased region" description="Basic residues" evidence="7">
    <location>
        <begin position="1539"/>
        <end position="1558"/>
    </location>
</feature>
<dbReference type="Proteomes" id="UP000218209">
    <property type="component" value="Unassembled WGS sequence"/>
</dbReference>
<feature type="compositionally biased region" description="Basic residues" evidence="7">
    <location>
        <begin position="347"/>
        <end position="360"/>
    </location>
</feature>
<feature type="compositionally biased region" description="Low complexity" evidence="7">
    <location>
        <begin position="2691"/>
        <end position="2709"/>
    </location>
</feature>
<dbReference type="PANTHER" id="PTHR24031">
    <property type="entry name" value="RNA HELICASE"/>
    <property type="match status" value="1"/>
</dbReference>
<comment type="function">
    <text evidence="6">RNA helicase.</text>
</comment>
<feature type="compositionally biased region" description="Polar residues" evidence="7">
    <location>
        <begin position="2657"/>
        <end position="2668"/>
    </location>
</feature>
<dbReference type="InterPro" id="IPR011545">
    <property type="entry name" value="DEAD/DEAH_box_helicase_dom"/>
</dbReference>
<feature type="region of interest" description="Disordered" evidence="7">
    <location>
        <begin position="1644"/>
        <end position="1896"/>
    </location>
</feature>
<keyword evidence="5 6" id="KW-0694">RNA-binding</keyword>
<dbReference type="SMART" id="SM00490">
    <property type="entry name" value="HELICc"/>
    <property type="match status" value="1"/>
</dbReference>
<feature type="compositionally biased region" description="Pro residues" evidence="7">
    <location>
        <begin position="2327"/>
        <end position="2336"/>
    </location>
</feature>
<feature type="compositionally biased region" description="Gly residues" evidence="7">
    <location>
        <begin position="2049"/>
        <end position="2069"/>
    </location>
</feature>
<feature type="compositionally biased region" description="Low complexity" evidence="7">
    <location>
        <begin position="438"/>
        <end position="451"/>
    </location>
</feature>
<feature type="compositionally biased region" description="Pro residues" evidence="7">
    <location>
        <begin position="1653"/>
        <end position="1673"/>
    </location>
</feature>
<feature type="region of interest" description="Disordered" evidence="7">
    <location>
        <begin position="1431"/>
        <end position="1592"/>
    </location>
</feature>
<dbReference type="InterPro" id="IPR027417">
    <property type="entry name" value="P-loop_NTPase"/>
</dbReference>
<feature type="region of interest" description="Disordered" evidence="7">
    <location>
        <begin position="851"/>
        <end position="873"/>
    </location>
</feature>
<feature type="region of interest" description="Disordered" evidence="7">
    <location>
        <begin position="2314"/>
        <end position="2343"/>
    </location>
</feature>
<feature type="domain" description="Helicase ATP-binding" evidence="8">
    <location>
        <begin position="2013"/>
        <end position="2178"/>
    </location>
</feature>
<protein>
    <recommendedName>
        <fullName evidence="6">ATP-dependent RNA helicase</fullName>
        <ecNumber evidence="6">3.6.4.13</ecNumber>
    </recommendedName>
</protein>
<feature type="compositionally biased region" description="Pro residues" evidence="7">
    <location>
        <begin position="1518"/>
        <end position="1530"/>
    </location>
</feature>
<dbReference type="SUPFAM" id="SSF52540">
    <property type="entry name" value="P-loop containing nucleoside triphosphate hydrolases"/>
    <property type="match status" value="1"/>
</dbReference>
<feature type="region of interest" description="Disordered" evidence="7">
    <location>
        <begin position="2917"/>
        <end position="2982"/>
    </location>
</feature>
<feature type="region of interest" description="Disordered" evidence="7">
    <location>
        <begin position="913"/>
        <end position="941"/>
    </location>
</feature>
<feature type="region of interest" description="Disordered" evidence="7">
    <location>
        <begin position="1121"/>
        <end position="1162"/>
    </location>
</feature>
<feature type="compositionally biased region" description="Low complexity" evidence="7">
    <location>
        <begin position="600"/>
        <end position="609"/>
    </location>
</feature>
<feature type="region of interest" description="Disordered" evidence="7">
    <location>
        <begin position="2750"/>
        <end position="2773"/>
    </location>
</feature>
<sequence length="3003" mass="305736">MKRRPSLEVQSVGKKLKWCWVLVSGCSASVDALRWRLGCTEKRPSNAASDGRCSPMHARCMLDAISCRADDDASPNGEDQSTPHFCPGHGLVVAATTVAAAPAACGMVTLGGMRWRLARRPPPPLPTAGERRTDGPDNDGSTPLYLASGALPVCTRSTMAPSSLKSKKTSLSPFLLSKRSVRGREARKKWTACRGRRVGQADENAAAWVVPAGQTRFRHLQRGCREGDGARVPPPPIAKRRAPLRDDAGPRPVPRRARARRPPAVSILRCGGVGPALPLTATGILVCTPRGCRSRAGAPQPKRRTVGGSASVPDRDSRRGGTQPAPTPTLLSRIRWAPRVRRQRSCRPRVWPRQRQRCPHPRQAPPPRLFPTCARTMFPSRRSAAYRAASPPPPNSAVYNVAVAARRAPIPGPLRTPSTRGGGAPARAAPVPGPSRNPPSRAAATPTRMAPAPGPLRTPSSRAAGAPARAAPAPGALRTPSSRAAAAAPARAAPAPGLLRTPSTRAAAAAAARVAPVPAPLRTPPSRATAAAGRPTSVPAPLRTPPARPAAAAAAAAAAAPGRPKPALPYTGSSRRRATHPPPAADAPPMPRSAGGGVRPTPTGAAPDTWAPPAPTPVPAASSRGVHRPGLRLPATCGLGLRPKGARRSSTETDRGSDAFAGGPASHDGDAIFWQAAPSGAGSVEDGSERGDDGGLTATATTAAPSEGMSDAERAWLRSEIDSLPSVSSGRGSSLGGPDVWYAGANVDAQVGGGGSGRDRRRRHTEGAAAAAAAAEEGGCLSGSPALGGHHSTSSRSWRVSTDSNLSRGPSFEQARPKAISIPLDVRAAKAWAAAAAAGWLPPACGLAAQDNGAAEADDEGAGEPVSRASRTSATPWDSLRLHFGTRNGHGGDAAAAAEARGGAARRYGGGVGGGGGGSGGGGGVDGGGVDGGGVGARNDDADIFGERKLRVEPPHLRLRRMATATPSRATPRTSVDVTRAVEEVESLIDLEEWVPPPAWPDEPPLLSAPPPTVPSAAAAAAALAAAAGAGDPPSPAWSVVTGSGRSGSLGWAGSAGAGGGQHAASTKAPAVADAPPKTRLVAGGNTVGLALQRVGRTRSTSLPLRAAAAASSAAAAVAGARRRGRFGPPPPAAAAAADSTPPDSTPGSSPPPSPAASAASLPWPEAADDEIAPVRAAPRAGRPGGRSPVAAAAVAAAASALAPPPQVVRDYYGPPSSSSRPPAQRETPLYRSLRPPPPPRPPTHAAGILLLRSRVLHAWRRRRAAVVGHAVYGPVLCLFALPPGVGPEPGRGGGARGGGGALGGDKSPAGRPTMLVLADAAVTRRDGAPIDGGGFVVATPTRTYTLGGSTGSPPSARRRRSGRGPTPREGADGEWHTCASHNGSSRCGRHGVVACKRTAGTRASRVMQRGCVVIAWTMREGAMRSLIVTQKTQKKEKSMDMVARARGRQHASPWLHGQPHRVDGDPPTTHQRPNNKRRVLTDDGGPPTPPTHGNQQSGAGAPLAAGGNAKKKSGMPPTLPHHPPPPPPSACRAAAGGGRRRHTPRRRRPPPRPRTAHRGGEPPAGAPPPPPADHGARGDNGRGGAATVPAVPDAVAGGGTAKNVRLSVNVLVASAHAVVTPPGVVSMGRLGILNATVSYGSAAKRSGAAGTDPPPAPPPAPPHPPVPPPAPPAARGWSDAAAPPCAPSTPRPLRGGRGTACTRRSRGGCGGSTGPAASRPCLASARGGATAAQRWWQRRRRRRRRRFCRPSRRGQPWLGGGGGGRGGGERGRKGASPARGGGCTRHAGAAAAGGGDGERAGRDRVERWGVAVEGGGTGNARVKSNEGCQATRPRPRGRRAAPPRGGRGDDGGRGTSASRVGHVVGDAHKFGTSWNIKNGEKGPPLPKVSVQHGRRRRHRALIGRTLGFPTVVAGASRPPSRLCRLLHRSNRHPQWPCLAAHRASRRWPSLRLSPTSRAPPRPSAAAASHGAAAMATAGPWTALAAAGVPAALLDPLPALGYPTMTPVQAAAIPPILARKDVCVQAETGSGKTLSFLLPAAVAAVGASTGSGGGDGGSGDGGSGGGGAAGAPPPVTVLIIEPTRELARQVHAVATTLFAALPGGVTPAALAGGEVAAGGLQLLILDEADRLLDMGFRVTLTAILSRLPRQRRTGLYSATQTVALDELAAAGLRNPVRVVVRVREGVVAAGGAADAGAGGGGSPAVPTATAAVGAAARSRAAGGGDGAASAAAAAAASAATAAAGSSRLPASLRCYYGVFKPEEKLPALLQLLAAKPREKAIVYLLTCAEVDWYARLDWAGLLGLAGGGGGGGSRGGAGAAAGAADGDPPPPPPAPSTPSTMTQKKRVRALAAFTAAAGGILLATDVAARGLDVPHVATVVQVSPPQSPESYIHRVGRSARLGRPGEAVLLLLPSEDTYVDYLAVRSTPAAALPPAYAAVPPAVAAAVAAAIRAATLADRAVMEAGEGAFLSYLRAYKEHRCGYILRMDTLDIAGVARGHGCLRMPRVAEFAKHRAAVAAFVREPGLDLRAVPYAEARREAARRARAAAAAAAGPPPRRPRTPRAKEVQKKERKRRKREGAAARLLGVAAAAAATAAATGGGGGGRGGGDDDDDAELEREVRLLRKVKRGKLSERDFDRSAGQRVRYIRTTARWPWTRKQSTASRTTSIKEAVRRETGKQDQKQKCVRGRRSAAPSRGGWAAAYGARLLRPSPPPRKRVAPRRTGPAGSRPKRQSGVESVLGRAARRYRHGCLPLAGSPPPSASPSPPPPPPRLVLCSAHMRAYTPPSTASSCACVPRSTTRPRSITKISSACATVERRCATITVVRPDATRRSADCIASSVSESSDEDDSSSSSSAGDRRTTRAMPTRCRSPPDRRRPRSPTSVSRPAGAAATKASSCATRTAAAMSASGTAARAARGSSSPAAAPSSPADAGAGAVPDAPAHPPPPAGASANPSRPYAKLNRSVSLRSTVSWETTPTARRSDACVTCAIRWPSTVMRPPSTS</sequence>
<dbReference type="InterPro" id="IPR025313">
    <property type="entry name" value="SPB4-like_CTE"/>
</dbReference>
<feature type="region of interest" description="Disordered" evidence="7">
    <location>
        <begin position="118"/>
        <end position="140"/>
    </location>
</feature>
<dbReference type="PROSITE" id="PS51194">
    <property type="entry name" value="HELICASE_CTER"/>
    <property type="match status" value="1"/>
</dbReference>
<feature type="compositionally biased region" description="Polar residues" evidence="7">
    <location>
        <begin position="791"/>
        <end position="808"/>
    </location>
</feature>